<proteinExistence type="predicted"/>
<keyword evidence="4" id="KW-1185">Reference proteome</keyword>
<evidence type="ECO:0000256" key="1">
    <source>
        <dbReference type="SAM" id="Coils"/>
    </source>
</evidence>
<feature type="region of interest" description="Disordered" evidence="2">
    <location>
        <begin position="114"/>
        <end position="138"/>
    </location>
</feature>
<feature type="region of interest" description="Disordered" evidence="2">
    <location>
        <begin position="1"/>
        <end position="27"/>
    </location>
</feature>
<evidence type="ECO:0000313" key="4">
    <source>
        <dbReference type="Proteomes" id="UP001458880"/>
    </source>
</evidence>
<feature type="coiled-coil region" evidence="1">
    <location>
        <begin position="77"/>
        <end position="104"/>
    </location>
</feature>
<reference evidence="3 4" key="1">
    <citation type="journal article" date="2024" name="BMC Genomics">
        <title>De novo assembly and annotation of Popillia japonica's genome with initial clues to its potential as an invasive pest.</title>
        <authorList>
            <person name="Cucini C."/>
            <person name="Boschi S."/>
            <person name="Funari R."/>
            <person name="Cardaioli E."/>
            <person name="Iannotti N."/>
            <person name="Marturano G."/>
            <person name="Paoli F."/>
            <person name="Bruttini M."/>
            <person name="Carapelli A."/>
            <person name="Frati F."/>
            <person name="Nardi F."/>
        </authorList>
    </citation>
    <scope>NUCLEOTIDE SEQUENCE [LARGE SCALE GENOMIC DNA]</scope>
    <source>
        <strain evidence="3">DMR45628</strain>
    </source>
</reference>
<name>A0AAW1MEG9_POPJA</name>
<organism evidence="3 4">
    <name type="scientific">Popillia japonica</name>
    <name type="common">Japanese beetle</name>
    <dbReference type="NCBI Taxonomy" id="7064"/>
    <lineage>
        <taxon>Eukaryota</taxon>
        <taxon>Metazoa</taxon>
        <taxon>Ecdysozoa</taxon>
        <taxon>Arthropoda</taxon>
        <taxon>Hexapoda</taxon>
        <taxon>Insecta</taxon>
        <taxon>Pterygota</taxon>
        <taxon>Neoptera</taxon>
        <taxon>Endopterygota</taxon>
        <taxon>Coleoptera</taxon>
        <taxon>Polyphaga</taxon>
        <taxon>Scarabaeiformia</taxon>
        <taxon>Scarabaeidae</taxon>
        <taxon>Rutelinae</taxon>
        <taxon>Popillia</taxon>
    </lineage>
</organism>
<dbReference type="Proteomes" id="UP001458880">
    <property type="component" value="Unassembled WGS sequence"/>
</dbReference>
<accession>A0AAW1MEG9</accession>
<sequence length="138" mass="15958">MRPGGPGNIWTNLNDDDPGENKDMNWQRNTDSDIELEKDQAALSKINENIKKKKVCTQEEDNIKKLIHEISEREKAISMWNKEVTEFLNKIKKEREEVGKLKQLILGACSTKETTDVRTTKRTLTNTDEQTNREGPEE</sequence>
<comment type="caution">
    <text evidence="3">The sequence shown here is derived from an EMBL/GenBank/DDBJ whole genome shotgun (WGS) entry which is preliminary data.</text>
</comment>
<gene>
    <name evidence="3" type="ORF">QE152_g7684</name>
</gene>
<evidence type="ECO:0000313" key="3">
    <source>
        <dbReference type="EMBL" id="KAK9744529.1"/>
    </source>
</evidence>
<dbReference type="AlphaFoldDB" id="A0AAW1MEG9"/>
<protein>
    <submittedName>
        <fullName evidence="3">Uncharacterized protein</fullName>
    </submittedName>
</protein>
<keyword evidence="1" id="KW-0175">Coiled coil</keyword>
<dbReference type="EMBL" id="JASPKY010000057">
    <property type="protein sequence ID" value="KAK9744529.1"/>
    <property type="molecule type" value="Genomic_DNA"/>
</dbReference>
<evidence type="ECO:0000256" key="2">
    <source>
        <dbReference type="SAM" id="MobiDB-lite"/>
    </source>
</evidence>